<gene>
    <name evidence="1" type="ORF">Plo01_47100</name>
</gene>
<evidence type="ECO:0000313" key="2">
    <source>
        <dbReference type="Proteomes" id="UP000616724"/>
    </source>
</evidence>
<protein>
    <submittedName>
        <fullName evidence="1">Uncharacterized protein</fullName>
    </submittedName>
</protein>
<name>A0A8J3RKN8_9ACTN</name>
<organism evidence="1 2">
    <name type="scientific">Planobispora longispora</name>
    <dbReference type="NCBI Taxonomy" id="28887"/>
    <lineage>
        <taxon>Bacteria</taxon>
        <taxon>Bacillati</taxon>
        <taxon>Actinomycetota</taxon>
        <taxon>Actinomycetes</taxon>
        <taxon>Streptosporangiales</taxon>
        <taxon>Streptosporangiaceae</taxon>
        <taxon>Planobispora</taxon>
    </lineage>
</organism>
<evidence type="ECO:0000313" key="1">
    <source>
        <dbReference type="EMBL" id="GIH78281.1"/>
    </source>
</evidence>
<accession>A0A8J3RKN8</accession>
<proteinExistence type="predicted"/>
<reference evidence="1 2" key="1">
    <citation type="submission" date="2021-01" db="EMBL/GenBank/DDBJ databases">
        <title>Whole genome shotgun sequence of Planobispora longispora NBRC 13918.</title>
        <authorList>
            <person name="Komaki H."/>
            <person name="Tamura T."/>
        </authorList>
    </citation>
    <scope>NUCLEOTIDE SEQUENCE [LARGE SCALE GENOMIC DNA]</scope>
    <source>
        <strain evidence="1 2">NBRC 13918</strain>
    </source>
</reference>
<comment type="caution">
    <text evidence="1">The sequence shown here is derived from an EMBL/GenBank/DDBJ whole genome shotgun (WGS) entry which is preliminary data.</text>
</comment>
<dbReference type="AlphaFoldDB" id="A0A8J3RKN8"/>
<dbReference type="EMBL" id="BOOH01000038">
    <property type="protein sequence ID" value="GIH78281.1"/>
    <property type="molecule type" value="Genomic_DNA"/>
</dbReference>
<keyword evidence="2" id="KW-1185">Reference proteome</keyword>
<sequence length="64" mass="6512">MASTRREMALVALLDDITALAGATDDLEEAARAALSTVCELTGWPLGHLGVPADDGQGFVSAGI</sequence>
<dbReference type="RefSeq" id="WP_203892798.1">
    <property type="nucleotide sequence ID" value="NZ_BOOH01000038.1"/>
</dbReference>
<dbReference type="Proteomes" id="UP000616724">
    <property type="component" value="Unassembled WGS sequence"/>
</dbReference>